<evidence type="ECO:0000313" key="1">
    <source>
        <dbReference type="EMBL" id="TFK72046.1"/>
    </source>
</evidence>
<protein>
    <submittedName>
        <fullName evidence="1">Uncharacterized protein</fullName>
    </submittedName>
</protein>
<dbReference type="Proteomes" id="UP000308600">
    <property type="component" value="Unassembled WGS sequence"/>
</dbReference>
<sequence>MKRTNATPAPNALASGKRTKSGQACTSCRKHKTRCEILDDGVTTALGVVKCHRCKVLGVECSFESSDIIRVLPQQPQQATPFDLWHGTPGRLAAPHTCSLEKGDEKPTKRDAFMDWTATPMTSIFDLTLKLPQFMETPNQPPILAAEKLEDILTADQISALLKVFEEHYVPWLCFELVLEGKPTPFLDLVRCTIASRHLDVVTRSHIAPRLQNLTETVAMQQIFAPTSILEYLQATLIGALWAPISGVAHDRKDARLLIAAAISMAMNINLAQSSAKALALRKDKETNSDSWSATKEAELAEFSAKARLWAGLAAAESMLCIGTGRTPLSMCSEADQEFLKGTSYATLAESRQSRLGFTARLYTLAESASRIRLVGEESLRPFYMDAIELLMKLDYMERLISPIPVVSTFDPTYYRVLQLQYHTCRLLVLHHLLQELRTAFAGNDDSPWFKIECQGTFVITAWGRDALSSAEAALSIFLSLQNTVYPSTSPAINSHPTSFVSMFPDHFFLLVSFAAAWLVVPNFSIHQMQASQIGSLSGDLVRITKQRMASVALISDHAPASCAKFISALLGAWEGDRGRKASLSPSVSSSSATSANTPPTGAATNPPVQERTPPTQEPNVRPWKDSSLNHQNGYAQVPAYSSTTSTSTSSTTTTTMIATTTMSGAPSVHPGQVPVQQLPIQQQTYAHVPTAHPSNGNVYAQQQQQRPLQNMAPMQPPPQVPNAYSAMKNGTHPSLVSYMPTFPSYPMNGHGMGNGAGMPVYPSYTDLFEPSTNTNQWDAPPLIVPSNEGEFWNSFMELMASQEGILPAMG</sequence>
<organism evidence="1 2">
    <name type="scientific">Pluteus cervinus</name>
    <dbReference type="NCBI Taxonomy" id="181527"/>
    <lineage>
        <taxon>Eukaryota</taxon>
        <taxon>Fungi</taxon>
        <taxon>Dikarya</taxon>
        <taxon>Basidiomycota</taxon>
        <taxon>Agaricomycotina</taxon>
        <taxon>Agaricomycetes</taxon>
        <taxon>Agaricomycetidae</taxon>
        <taxon>Agaricales</taxon>
        <taxon>Pluteineae</taxon>
        <taxon>Pluteaceae</taxon>
        <taxon>Pluteus</taxon>
    </lineage>
</organism>
<keyword evidence="2" id="KW-1185">Reference proteome</keyword>
<name>A0ACD3B364_9AGAR</name>
<proteinExistence type="predicted"/>
<accession>A0ACD3B364</accession>
<dbReference type="EMBL" id="ML208290">
    <property type="protein sequence ID" value="TFK72046.1"/>
    <property type="molecule type" value="Genomic_DNA"/>
</dbReference>
<evidence type="ECO:0000313" key="2">
    <source>
        <dbReference type="Proteomes" id="UP000308600"/>
    </source>
</evidence>
<gene>
    <name evidence="1" type="ORF">BDN72DRAFT_855813</name>
</gene>
<reference evidence="1 2" key="1">
    <citation type="journal article" date="2019" name="Nat. Ecol. Evol.">
        <title>Megaphylogeny resolves global patterns of mushroom evolution.</title>
        <authorList>
            <person name="Varga T."/>
            <person name="Krizsan K."/>
            <person name="Foldi C."/>
            <person name="Dima B."/>
            <person name="Sanchez-Garcia M."/>
            <person name="Sanchez-Ramirez S."/>
            <person name="Szollosi G.J."/>
            <person name="Szarkandi J.G."/>
            <person name="Papp V."/>
            <person name="Albert L."/>
            <person name="Andreopoulos W."/>
            <person name="Angelini C."/>
            <person name="Antonin V."/>
            <person name="Barry K.W."/>
            <person name="Bougher N.L."/>
            <person name="Buchanan P."/>
            <person name="Buyck B."/>
            <person name="Bense V."/>
            <person name="Catcheside P."/>
            <person name="Chovatia M."/>
            <person name="Cooper J."/>
            <person name="Damon W."/>
            <person name="Desjardin D."/>
            <person name="Finy P."/>
            <person name="Geml J."/>
            <person name="Haridas S."/>
            <person name="Hughes K."/>
            <person name="Justo A."/>
            <person name="Karasinski D."/>
            <person name="Kautmanova I."/>
            <person name="Kiss B."/>
            <person name="Kocsube S."/>
            <person name="Kotiranta H."/>
            <person name="LaButti K.M."/>
            <person name="Lechner B.E."/>
            <person name="Liimatainen K."/>
            <person name="Lipzen A."/>
            <person name="Lukacs Z."/>
            <person name="Mihaltcheva S."/>
            <person name="Morgado L.N."/>
            <person name="Niskanen T."/>
            <person name="Noordeloos M.E."/>
            <person name="Ohm R.A."/>
            <person name="Ortiz-Santana B."/>
            <person name="Ovrebo C."/>
            <person name="Racz N."/>
            <person name="Riley R."/>
            <person name="Savchenko A."/>
            <person name="Shiryaev A."/>
            <person name="Soop K."/>
            <person name="Spirin V."/>
            <person name="Szebenyi C."/>
            <person name="Tomsovsky M."/>
            <person name="Tulloss R.E."/>
            <person name="Uehling J."/>
            <person name="Grigoriev I.V."/>
            <person name="Vagvolgyi C."/>
            <person name="Papp T."/>
            <person name="Martin F.M."/>
            <person name="Miettinen O."/>
            <person name="Hibbett D.S."/>
            <person name="Nagy L.G."/>
        </authorList>
    </citation>
    <scope>NUCLEOTIDE SEQUENCE [LARGE SCALE GENOMIC DNA]</scope>
    <source>
        <strain evidence="1 2">NL-1719</strain>
    </source>
</reference>